<dbReference type="Gene3D" id="3.40.50.720">
    <property type="entry name" value="NAD(P)-binding Rossmann-like Domain"/>
    <property type="match status" value="2"/>
</dbReference>
<dbReference type="SUPFAM" id="SSF51735">
    <property type="entry name" value="NAD(P)-binding Rossmann-fold domains"/>
    <property type="match status" value="1"/>
</dbReference>
<comment type="caution">
    <text evidence="8">The sequence shown here is derived from an EMBL/GenBank/DDBJ whole genome shotgun (WGS) entry which is preliminary data.</text>
</comment>
<dbReference type="GO" id="GO:0004617">
    <property type="term" value="F:phosphoglycerate dehydrogenase activity"/>
    <property type="evidence" value="ECO:0007669"/>
    <property type="project" value="UniProtKB-ARBA"/>
</dbReference>
<evidence type="ECO:0000313" key="9">
    <source>
        <dbReference type="Proteomes" id="UP001167831"/>
    </source>
</evidence>
<dbReference type="Proteomes" id="UP001168478">
    <property type="component" value="Unassembled WGS sequence"/>
</dbReference>
<dbReference type="InterPro" id="IPR050418">
    <property type="entry name" value="D-iso_2-hydroxyacid_DH_PdxB"/>
</dbReference>
<dbReference type="Pfam" id="PF00389">
    <property type="entry name" value="2-Hacid_dh"/>
    <property type="match status" value="1"/>
</dbReference>
<reference evidence="8" key="1">
    <citation type="submission" date="2023-06" db="EMBL/GenBank/DDBJ databases">
        <authorList>
            <person name="Zeman M."/>
            <person name="Kubasova T."/>
            <person name="Jahodarova E."/>
            <person name="Nykrynova M."/>
            <person name="Rychlik I."/>
        </authorList>
    </citation>
    <scope>NUCLEOTIDE SEQUENCE</scope>
    <source>
        <strain evidence="8">ET15</strain>
        <strain evidence="7">ET37</strain>
    </source>
</reference>
<evidence type="ECO:0000256" key="4">
    <source>
        <dbReference type="RuleBase" id="RU003719"/>
    </source>
</evidence>
<dbReference type="PROSITE" id="PS00671">
    <property type="entry name" value="D_2_HYDROXYACID_DH_3"/>
    <property type="match status" value="1"/>
</dbReference>
<name>A0AAW7JKD2_9BACT</name>
<evidence type="ECO:0000313" key="7">
    <source>
        <dbReference type="EMBL" id="MDN0023415.1"/>
    </source>
</evidence>
<evidence type="ECO:0000256" key="2">
    <source>
        <dbReference type="ARBA" id="ARBA00023002"/>
    </source>
</evidence>
<dbReference type="Pfam" id="PF02826">
    <property type="entry name" value="2-Hacid_dh_C"/>
    <property type="match status" value="1"/>
</dbReference>
<dbReference type="Proteomes" id="UP001167831">
    <property type="component" value="Unassembled WGS sequence"/>
</dbReference>
<gene>
    <name evidence="7" type="ORF">QVN81_10330</name>
    <name evidence="8" type="ORF">QVN84_04465</name>
</gene>
<dbReference type="GO" id="GO:0047545">
    <property type="term" value="F:(S)-2-hydroxyglutarate dehydrogenase activity"/>
    <property type="evidence" value="ECO:0007669"/>
    <property type="project" value="UniProtKB-ARBA"/>
</dbReference>
<protein>
    <submittedName>
        <fullName evidence="8">D-2-hydroxyacid dehydrogenase</fullName>
    </submittedName>
</protein>
<dbReference type="SUPFAM" id="SSF52283">
    <property type="entry name" value="Formate/glycerate dehydrogenase catalytic domain-like"/>
    <property type="match status" value="1"/>
</dbReference>
<dbReference type="GO" id="GO:0051287">
    <property type="term" value="F:NAD binding"/>
    <property type="evidence" value="ECO:0007669"/>
    <property type="project" value="InterPro"/>
</dbReference>
<dbReference type="RefSeq" id="WP_289825842.1">
    <property type="nucleotide sequence ID" value="NZ_JAUEIE010000011.1"/>
</dbReference>
<dbReference type="CDD" id="cd12162">
    <property type="entry name" value="2-Hacid_dh_4"/>
    <property type="match status" value="1"/>
</dbReference>
<keyword evidence="3" id="KW-0520">NAD</keyword>
<evidence type="ECO:0000256" key="1">
    <source>
        <dbReference type="ARBA" id="ARBA00005854"/>
    </source>
</evidence>
<dbReference type="PANTHER" id="PTHR43761:SF1">
    <property type="entry name" value="D-ISOMER SPECIFIC 2-HYDROXYACID DEHYDROGENASE CATALYTIC DOMAIN-CONTAINING PROTEIN-RELATED"/>
    <property type="match status" value="1"/>
</dbReference>
<keyword evidence="9" id="KW-1185">Reference proteome</keyword>
<comment type="similarity">
    <text evidence="1 4">Belongs to the D-isomer specific 2-hydroxyacid dehydrogenase family.</text>
</comment>
<dbReference type="InterPro" id="IPR006139">
    <property type="entry name" value="D-isomer_2_OHA_DH_cat_dom"/>
</dbReference>
<dbReference type="PROSITE" id="PS00065">
    <property type="entry name" value="D_2_HYDROXYACID_DH_1"/>
    <property type="match status" value="1"/>
</dbReference>
<dbReference type="EMBL" id="JAUEIE010000011">
    <property type="protein sequence ID" value="MDN0023415.1"/>
    <property type="molecule type" value="Genomic_DNA"/>
</dbReference>
<dbReference type="InterPro" id="IPR036291">
    <property type="entry name" value="NAD(P)-bd_dom_sf"/>
</dbReference>
<feature type="domain" description="D-isomer specific 2-hydroxyacid dehydrogenase catalytic" evidence="5">
    <location>
        <begin position="17"/>
        <end position="317"/>
    </location>
</feature>
<dbReference type="AlphaFoldDB" id="A0AAW7JKD2"/>
<evidence type="ECO:0000313" key="10">
    <source>
        <dbReference type="Proteomes" id="UP001168478"/>
    </source>
</evidence>
<dbReference type="GO" id="GO:0006564">
    <property type="term" value="P:L-serine biosynthetic process"/>
    <property type="evidence" value="ECO:0007669"/>
    <property type="project" value="UniProtKB-ARBA"/>
</dbReference>
<reference evidence="8" key="2">
    <citation type="submission" date="2023-08" db="EMBL/GenBank/DDBJ databases">
        <title>Identification and characterization of horizontal gene transfer across gut microbiota members of farm animals based on homology search.</title>
        <authorList>
            <person name="Schwarzerova J."/>
            <person name="Nykrynova M."/>
            <person name="Jureckova K."/>
            <person name="Cejkova D."/>
            <person name="Rychlik I."/>
        </authorList>
    </citation>
    <scope>NUCLEOTIDE SEQUENCE</scope>
    <source>
        <strain evidence="8">ET15</strain>
        <strain evidence="7">ET37</strain>
    </source>
</reference>
<keyword evidence="2 4" id="KW-0560">Oxidoreductase</keyword>
<organism evidence="8 10">
    <name type="scientific">Leyella lascolaii</name>
    <dbReference type="NCBI Taxonomy" id="1776379"/>
    <lineage>
        <taxon>Bacteria</taxon>
        <taxon>Pseudomonadati</taxon>
        <taxon>Bacteroidota</taxon>
        <taxon>Bacteroidia</taxon>
        <taxon>Bacteroidales</taxon>
        <taxon>Prevotellaceae</taxon>
        <taxon>Leyella</taxon>
    </lineage>
</organism>
<proteinExistence type="inferred from homology"/>
<dbReference type="PANTHER" id="PTHR43761">
    <property type="entry name" value="D-ISOMER SPECIFIC 2-HYDROXYACID DEHYDROGENASE FAMILY PROTEIN (AFU_ORTHOLOGUE AFUA_1G13630)"/>
    <property type="match status" value="1"/>
</dbReference>
<dbReference type="InterPro" id="IPR006140">
    <property type="entry name" value="D-isomer_DH_NAD-bd"/>
</dbReference>
<sequence length="318" mass="34215">MNIVILDGHCANPGDLSWEPLREFGELTVYPRTSAKDVVSRIADADAVMTNKTVLNAAVLSQLPRLKYIGVLATGFNTVDIEAARKLGITVTNVPAYSTESVAQMVFAHILNITNRVGHYAAQNRAGRWSEGEDFCYADTPLTELAGKTLGVVGLGNIGIKVARIAMDFGMDVFAFTSKHLSDLPAGIQKTTMDGLLAASDILTLHCPLNDSTRNLINRDSIARMRPGAIIINTSRGPVVNEHDVAEALESGRLAAYGADVMSSEPPSADNPLLRQPNAYITPHIAWATREARTRLVRTAIDNLRAFAGGNPVNVVNL</sequence>
<dbReference type="PROSITE" id="PS00670">
    <property type="entry name" value="D_2_HYDROXYACID_DH_2"/>
    <property type="match status" value="1"/>
</dbReference>
<evidence type="ECO:0000256" key="3">
    <source>
        <dbReference type="ARBA" id="ARBA00023027"/>
    </source>
</evidence>
<accession>A0AAW7JKD2</accession>
<evidence type="ECO:0000313" key="8">
    <source>
        <dbReference type="EMBL" id="MDN0024778.1"/>
    </source>
</evidence>
<evidence type="ECO:0000259" key="6">
    <source>
        <dbReference type="Pfam" id="PF02826"/>
    </source>
</evidence>
<evidence type="ECO:0000259" key="5">
    <source>
        <dbReference type="Pfam" id="PF00389"/>
    </source>
</evidence>
<dbReference type="FunFam" id="3.40.50.720:FF:000041">
    <property type="entry name" value="D-3-phosphoglycerate dehydrogenase"/>
    <property type="match status" value="1"/>
</dbReference>
<dbReference type="InterPro" id="IPR029752">
    <property type="entry name" value="D-isomer_DH_CS1"/>
</dbReference>
<dbReference type="EMBL" id="JAUEIF010000002">
    <property type="protein sequence ID" value="MDN0024778.1"/>
    <property type="molecule type" value="Genomic_DNA"/>
</dbReference>
<feature type="domain" description="D-isomer specific 2-hydroxyacid dehydrogenase NAD-binding" evidence="6">
    <location>
        <begin position="107"/>
        <end position="286"/>
    </location>
</feature>
<dbReference type="InterPro" id="IPR029753">
    <property type="entry name" value="D-isomer_DH_CS"/>
</dbReference>